<evidence type="ECO:0000313" key="2">
    <source>
        <dbReference type="Proteomes" id="UP000625711"/>
    </source>
</evidence>
<organism evidence="1 2">
    <name type="scientific">Rhynchophorus ferrugineus</name>
    <name type="common">Red palm weevil</name>
    <name type="synonym">Curculio ferrugineus</name>
    <dbReference type="NCBI Taxonomy" id="354439"/>
    <lineage>
        <taxon>Eukaryota</taxon>
        <taxon>Metazoa</taxon>
        <taxon>Ecdysozoa</taxon>
        <taxon>Arthropoda</taxon>
        <taxon>Hexapoda</taxon>
        <taxon>Insecta</taxon>
        <taxon>Pterygota</taxon>
        <taxon>Neoptera</taxon>
        <taxon>Endopterygota</taxon>
        <taxon>Coleoptera</taxon>
        <taxon>Polyphaga</taxon>
        <taxon>Cucujiformia</taxon>
        <taxon>Curculionidae</taxon>
        <taxon>Dryophthorinae</taxon>
        <taxon>Rhynchophorus</taxon>
    </lineage>
</organism>
<sequence>MAVFAVTNANVEISQYQMSRCVNTNKAIWRIFSFAIHERYSRVVHLAVHLENGQEEKSRGFEIVEDLNAIIQNFLPGQLVCFKSVDTIMNKDGVVNYLTKFLKYTGIAWITSSQFEVKCRISCHHVA</sequence>
<dbReference type="Proteomes" id="UP000625711">
    <property type="component" value="Unassembled WGS sequence"/>
</dbReference>
<evidence type="ECO:0000313" key="1">
    <source>
        <dbReference type="EMBL" id="KAF7266329.1"/>
    </source>
</evidence>
<name>A0A834HSL9_RHYFE</name>
<accession>A0A834HSL9</accession>
<protein>
    <submittedName>
        <fullName evidence="1">Uncharacterized protein</fullName>
    </submittedName>
</protein>
<dbReference type="EMBL" id="JAACXV010014549">
    <property type="protein sequence ID" value="KAF7266329.1"/>
    <property type="molecule type" value="Genomic_DNA"/>
</dbReference>
<proteinExistence type="predicted"/>
<reference evidence="1" key="1">
    <citation type="submission" date="2020-08" db="EMBL/GenBank/DDBJ databases">
        <title>Genome sequencing and assembly of the red palm weevil Rhynchophorus ferrugineus.</title>
        <authorList>
            <person name="Dias G.B."/>
            <person name="Bergman C.M."/>
            <person name="Manee M."/>
        </authorList>
    </citation>
    <scope>NUCLEOTIDE SEQUENCE</scope>
    <source>
        <strain evidence="1">AA-2017</strain>
        <tissue evidence="1">Whole larva</tissue>
    </source>
</reference>
<gene>
    <name evidence="1" type="ORF">GWI33_020357</name>
</gene>
<keyword evidence="2" id="KW-1185">Reference proteome</keyword>
<comment type="caution">
    <text evidence="1">The sequence shown here is derived from an EMBL/GenBank/DDBJ whole genome shotgun (WGS) entry which is preliminary data.</text>
</comment>
<dbReference type="OrthoDB" id="8121869at2759"/>
<dbReference type="AlphaFoldDB" id="A0A834HSL9"/>